<accession>A0A6P2LLW4</accession>
<evidence type="ECO:0000313" key="2">
    <source>
        <dbReference type="Proteomes" id="UP000494170"/>
    </source>
</evidence>
<gene>
    <name evidence="1" type="ORF">BLA6863_03285</name>
</gene>
<evidence type="ECO:0000313" key="1">
    <source>
        <dbReference type="EMBL" id="VWB70102.1"/>
    </source>
</evidence>
<sequence length="89" mass="9943">MSLHHENLAWEIELPALKKVVLLAIARAAHLNNRECWPSVQHLAFKCGMSESAVRGAIKDLTELGWIETLKVPGKRTVYRVMLGVEVPA</sequence>
<dbReference type="Pfam" id="PF13730">
    <property type="entry name" value="HTH_36"/>
    <property type="match status" value="1"/>
</dbReference>
<dbReference type="Gene3D" id="1.10.10.10">
    <property type="entry name" value="Winged helix-like DNA-binding domain superfamily/Winged helix DNA-binding domain"/>
    <property type="match status" value="1"/>
</dbReference>
<dbReference type="AlphaFoldDB" id="A0A6P2LLW4"/>
<dbReference type="InterPro" id="IPR036388">
    <property type="entry name" value="WH-like_DNA-bd_sf"/>
</dbReference>
<dbReference type="SUPFAM" id="SSF46785">
    <property type="entry name" value="Winged helix' DNA-binding domain"/>
    <property type="match status" value="1"/>
</dbReference>
<dbReference type="Proteomes" id="UP000494170">
    <property type="component" value="Unassembled WGS sequence"/>
</dbReference>
<name>A0A6P2LLW4_BURL3</name>
<dbReference type="EMBL" id="CABVPY010000018">
    <property type="protein sequence ID" value="VWB70102.1"/>
    <property type="molecule type" value="Genomic_DNA"/>
</dbReference>
<proteinExistence type="predicted"/>
<reference evidence="1 2" key="1">
    <citation type="submission" date="2019-09" db="EMBL/GenBank/DDBJ databases">
        <authorList>
            <person name="Depoorter E."/>
        </authorList>
    </citation>
    <scope>NUCLEOTIDE SEQUENCE [LARGE SCALE GENOMIC DNA]</scope>
    <source>
        <strain evidence="1">LMG 6863</strain>
    </source>
</reference>
<organism evidence="1 2">
    <name type="scientific">Burkholderia lata (strain ATCC 17760 / DSM 23089 / LMG 22485 / NCIMB 9086 / R18194 / 383)</name>
    <dbReference type="NCBI Taxonomy" id="482957"/>
    <lineage>
        <taxon>Bacteria</taxon>
        <taxon>Pseudomonadati</taxon>
        <taxon>Pseudomonadota</taxon>
        <taxon>Betaproteobacteria</taxon>
        <taxon>Burkholderiales</taxon>
        <taxon>Burkholderiaceae</taxon>
        <taxon>Burkholderia</taxon>
        <taxon>Burkholderia cepacia complex</taxon>
    </lineage>
</organism>
<protein>
    <submittedName>
        <fullName evidence="1">Gp69</fullName>
    </submittedName>
</protein>
<dbReference type="RefSeq" id="WP_174941267.1">
    <property type="nucleotide sequence ID" value="NZ_CABVPY010000018.1"/>
</dbReference>
<dbReference type="InterPro" id="IPR036390">
    <property type="entry name" value="WH_DNA-bd_sf"/>
</dbReference>